<organism evidence="2 3">
    <name type="scientific">Aspergillus chevalieri</name>
    <name type="common">Eurotium chevalieri</name>
    <dbReference type="NCBI Taxonomy" id="182096"/>
    <lineage>
        <taxon>Eukaryota</taxon>
        <taxon>Fungi</taxon>
        <taxon>Dikarya</taxon>
        <taxon>Ascomycota</taxon>
        <taxon>Pezizomycotina</taxon>
        <taxon>Eurotiomycetes</taxon>
        <taxon>Eurotiomycetidae</taxon>
        <taxon>Eurotiales</taxon>
        <taxon>Aspergillaceae</taxon>
        <taxon>Aspergillus</taxon>
        <taxon>Aspergillus subgen. Aspergillus</taxon>
    </lineage>
</organism>
<dbReference type="InterPro" id="IPR053267">
    <property type="entry name" value="Verrucosidin_biosynth-assoc"/>
</dbReference>
<dbReference type="RefSeq" id="XP_043138754.1">
    <property type="nucleotide sequence ID" value="XM_043281257.1"/>
</dbReference>
<dbReference type="PANTHER" id="PTHR42087">
    <property type="entry name" value="ILP IS AN APOPTOSIS INHIBITOR"/>
    <property type="match status" value="1"/>
</dbReference>
<sequence>MHNSSLTHLTQTPMNTSGTEIERTPSGNELPDGSSTEFLYGSMNPTQELGAQIEETPAEPACSDPTVWYPHYVACLQHFLNHAQHSLPVQSMAAFVNIRLPCQWLSGPISQFEQSDNFPVTVVSVSLRPYIQRLIVTGNDTSSVLRDFFGNNWKAGVEGLWKQERLNYLFTAKSRGWAATRDAYNILPDEQIPVLQPLRNPMEEELRTADVRWSEWLAMEDWMVGPRSPW</sequence>
<feature type="region of interest" description="Disordered" evidence="1">
    <location>
        <begin position="1"/>
        <end position="41"/>
    </location>
</feature>
<dbReference type="EMBL" id="AP024421">
    <property type="protein sequence ID" value="BCR90232.1"/>
    <property type="molecule type" value="Genomic_DNA"/>
</dbReference>
<proteinExistence type="predicted"/>
<dbReference type="KEGG" id="ache:ACHE_60118S"/>
<feature type="compositionally biased region" description="Polar residues" evidence="1">
    <location>
        <begin position="1"/>
        <end position="19"/>
    </location>
</feature>
<evidence type="ECO:0000313" key="2">
    <source>
        <dbReference type="EMBL" id="BCR90232.1"/>
    </source>
</evidence>
<dbReference type="AlphaFoldDB" id="A0A7R7VT33"/>
<name>A0A7R7VT33_ASPCH</name>
<dbReference type="Proteomes" id="UP000637239">
    <property type="component" value="Chromosome 6"/>
</dbReference>
<accession>A0A7R7VT33</accession>
<evidence type="ECO:0000313" key="3">
    <source>
        <dbReference type="Proteomes" id="UP000637239"/>
    </source>
</evidence>
<reference evidence="2" key="2">
    <citation type="submission" date="2021-02" db="EMBL/GenBank/DDBJ databases">
        <title>Aspergillus chevalieri M1 genome sequence.</title>
        <authorList>
            <person name="Kadooka C."/>
            <person name="Mori K."/>
            <person name="Futagami T."/>
        </authorList>
    </citation>
    <scope>NUCLEOTIDE SEQUENCE</scope>
    <source>
        <strain evidence="2">M1</strain>
    </source>
</reference>
<keyword evidence="3" id="KW-1185">Reference proteome</keyword>
<evidence type="ECO:0000256" key="1">
    <source>
        <dbReference type="SAM" id="MobiDB-lite"/>
    </source>
</evidence>
<gene>
    <name evidence="2" type="ORF">ACHE_60118S</name>
</gene>
<reference evidence="2" key="1">
    <citation type="submission" date="2021-01" db="EMBL/GenBank/DDBJ databases">
        <authorList>
            <consortium name="Aspergillus chevalieri M1 genome sequencing consortium"/>
            <person name="Kazuki M."/>
            <person name="Futagami T."/>
        </authorList>
    </citation>
    <scope>NUCLEOTIDE SEQUENCE</scope>
    <source>
        <strain evidence="2">M1</strain>
    </source>
</reference>
<dbReference type="GeneID" id="66984590"/>
<dbReference type="PANTHER" id="PTHR42087:SF2">
    <property type="match status" value="1"/>
</dbReference>
<protein>
    <submittedName>
        <fullName evidence="2">Uncharacterized protein</fullName>
    </submittedName>
</protein>